<name>A0A0D2CSG7_9EURO</name>
<proteinExistence type="predicted"/>
<sequence length="252" mass="28608">MSRDTPDPYPPTAFRFSLRIDHIRCEEDPQSPTRENPPDFYWSPPISRSQFVKTYSTDWLTWDPDSCTIISPDPGAILPSVYKRCTMFWCRERHGYLVVPVDCTDTDLRAEPIRWRRLSFGSCANRPGTALVGYHKERYALHMPGPNHWFEDLLPDVYKPEECDGPTCTLAGDLSILVGLIAFSSPPAYAADAVGESFRPERDSTRFQPHGLPKSERHKTRGMVITIGFEPPFVTADDLKAWEDGDHGAIFS</sequence>
<reference evidence="1 2" key="1">
    <citation type="submission" date="2015-01" db="EMBL/GenBank/DDBJ databases">
        <title>The Genome Sequence of Capronia semiimmersa CBS27337.</title>
        <authorList>
            <consortium name="The Broad Institute Genomics Platform"/>
            <person name="Cuomo C."/>
            <person name="de Hoog S."/>
            <person name="Gorbushina A."/>
            <person name="Stielow B."/>
            <person name="Teixiera M."/>
            <person name="Abouelleil A."/>
            <person name="Chapman S.B."/>
            <person name="Priest M."/>
            <person name="Young S.K."/>
            <person name="Wortman J."/>
            <person name="Nusbaum C."/>
            <person name="Birren B."/>
        </authorList>
    </citation>
    <scope>NUCLEOTIDE SEQUENCE [LARGE SCALE GENOMIC DNA]</scope>
    <source>
        <strain evidence="1 2">CBS 27337</strain>
    </source>
</reference>
<dbReference type="Proteomes" id="UP000054266">
    <property type="component" value="Unassembled WGS sequence"/>
</dbReference>
<evidence type="ECO:0000313" key="1">
    <source>
        <dbReference type="EMBL" id="KIW68116.1"/>
    </source>
</evidence>
<dbReference type="HOGENOM" id="CLU_1115771_0_0_1"/>
<dbReference type="EMBL" id="KN846958">
    <property type="protein sequence ID" value="KIW68116.1"/>
    <property type="molecule type" value="Genomic_DNA"/>
</dbReference>
<keyword evidence="2" id="KW-1185">Reference proteome</keyword>
<protein>
    <submittedName>
        <fullName evidence="1">Uncharacterized protein</fullName>
    </submittedName>
</protein>
<dbReference type="STRING" id="5601.A0A0D2CSG7"/>
<evidence type="ECO:0000313" key="2">
    <source>
        <dbReference type="Proteomes" id="UP000054266"/>
    </source>
</evidence>
<dbReference type="AlphaFoldDB" id="A0A0D2CSG7"/>
<gene>
    <name evidence="1" type="ORF">PV04_04083</name>
</gene>
<organism evidence="1 2">
    <name type="scientific">Phialophora macrospora</name>
    <dbReference type="NCBI Taxonomy" id="1851006"/>
    <lineage>
        <taxon>Eukaryota</taxon>
        <taxon>Fungi</taxon>
        <taxon>Dikarya</taxon>
        <taxon>Ascomycota</taxon>
        <taxon>Pezizomycotina</taxon>
        <taxon>Eurotiomycetes</taxon>
        <taxon>Chaetothyriomycetidae</taxon>
        <taxon>Chaetothyriales</taxon>
        <taxon>Herpotrichiellaceae</taxon>
        <taxon>Phialophora</taxon>
    </lineage>
</organism>
<accession>A0A0D2CSG7</accession>